<dbReference type="Gene3D" id="3.30.565.60">
    <property type="match status" value="1"/>
</dbReference>
<dbReference type="InterPro" id="IPR038461">
    <property type="entry name" value="Schlafen_AlbA_2_dom_sf"/>
</dbReference>
<organism evidence="2 3">
    <name type="scientific">Bifidobacterium olomucense</name>
    <dbReference type="NCBI Taxonomy" id="2675324"/>
    <lineage>
        <taxon>Bacteria</taxon>
        <taxon>Bacillati</taxon>
        <taxon>Actinomycetota</taxon>
        <taxon>Actinomycetes</taxon>
        <taxon>Bifidobacteriales</taxon>
        <taxon>Bifidobacteriaceae</taxon>
        <taxon>Bifidobacterium</taxon>
    </lineage>
</organism>
<proteinExistence type="predicted"/>
<sequence length="482" mass="55036">MPEDLIALITALASQDNENECLEFKHGNTDPNRIGRDISALANSAALLGHTFAYKVWGIDDSSHELIGTSFNPKTTKVGNQELELWLRQHLSDNVEFRFETVEAFDKKLVLLRIWPAQYRPALWQGLAYIRTGSSTQELKHGSRREEELWNRTRAEVFELQYALSGLTAEEVFRKLDTDWYRQEFGIAQTASAEQTLHMLVSEQLIASQDSGRYAITNLGALLFARDLNEFPTVSRKALRIIRYEGQSSVAPSRSRTFTTSYTKLDQMLEYLEALLPEKEIIQGARRTTLRAFPHIALRELIANMLIHQDLSITGAGPMICIFDGRIEFTNPGRSLVDIARLINDPPHSRNEKMAAICRRLHLCEEAGSGWDKIVLDCERYHLPAPQVEEPGDNMRVTLMQATPYRELTQRQRMDAAYWHACVQYAQRLPMTNSTLRERFALPTSGSSQISRLIKSCLDENLLKVADPDAGKRYVRYLPYWA</sequence>
<evidence type="ECO:0000259" key="1">
    <source>
        <dbReference type="Pfam" id="PF04326"/>
    </source>
</evidence>
<dbReference type="PANTHER" id="PTHR30595:SF6">
    <property type="entry name" value="SCHLAFEN ALBA-2 DOMAIN-CONTAINING PROTEIN"/>
    <property type="match status" value="1"/>
</dbReference>
<name>A0A7Y0EZR8_9BIFI</name>
<protein>
    <submittedName>
        <fullName evidence="2">Transcriptional regulator</fullName>
    </submittedName>
</protein>
<evidence type="ECO:0000313" key="2">
    <source>
        <dbReference type="EMBL" id="NMM99133.1"/>
    </source>
</evidence>
<dbReference type="Gene3D" id="3.30.950.30">
    <property type="entry name" value="Schlafen, AAA domain"/>
    <property type="match status" value="1"/>
</dbReference>
<dbReference type="InterPro" id="IPR038475">
    <property type="entry name" value="RecG_C_sf"/>
</dbReference>
<comment type="caution">
    <text evidence="2">The sequence shown here is derived from an EMBL/GenBank/DDBJ whole genome shotgun (WGS) entry which is preliminary data.</text>
</comment>
<dbReference type="Proteomes" id="UP000543419">
    <property type="component" value="Unassembled WGS sequence"/>
</dbReference>
<dbReference type="Pfam" id="PF04326">
    <property type="entry name" value="SLFN_AlbA_2"/>
    <property type="match status" value="1"/>
</dbReference>
<dbReference type="PANTHER" id="PTHR30595">
    <property type="entry name" value="GLPR-RELATED TRANSCRIPTIONAL REPRESSOR"/>
    <property type="match status" value="1"/>
</dbReference>
<reference evidence="2 3" key="1">
    <citation type="submission" date="2020-02" db="EMBL/GenBank/DDBJ databases">
        <title>Characterization of phylogenetic diversity of novel bifidobacterial species isolated in Czech ZOOs.</title>
        <authorList>
            <person name="Lugli G.A."/>
            <person name="Vera N.B."/>
            <person name="Ventura M."/>
        </authorList>
    </citation>
    <scope>NUCLEOTIDE SEQUENCE [LARGE SCALE GENOMIC DNA]</scope>
    <source>
        <strain evidence="2 3">DSM 109959</strain>
    </source>
</reference>
<keyword evidence="3" id="KW-1185">Reference proteome</keyword>
<dbReference type="RefSeq" id="WP_169241707.1">
    <property type="nucleotide sequence ID" value="NZ_JAAIIG010000013.1"/>
</dbReference>
<feature type="domain" description="Schlafen AlbA-2" evidence="1">
    <location>
        <begin position="18"/>
        <end position="139"/>
    </location>
</feature>
<dbReference type="Pfam" id="PF13749">
    <property type="entry name" value="HATPase_c_4"/>
    <property type="match status" value="1"/>
</dbReference>
<dbReference type="AlphaFoldDB" id="A0A7Y0EZR8"/>
<dbReference type="InterPro" id="IPR007421">
    <property type="entry name" value="Schlafen_AlbA_2_dom"/>
</dbReference>
<dbReference type="EMBL" id="JAAIIG010000013">
    <property type="protein sequence ID" value="NMM99133.1"/>
    <property type="molecule type" value="Genomic_DNA"/>
</dbReference>
<evidence type="ECO:0000313" key="3">
    <source>
        <dbReference type="Proteomes" id="UP000543419"/>
    </source>
</evidence>
<gene>
    <name evidence="2" type="ORF">G1C97_2091</name>
</gene>
<accession>A0A7Y0EZR8</accession>